<evidence type="ECO:0000313" key="2">
    <source>
        <dbReference type="EMBL" id="CAD9392387.1"/>
    </source>
</evidence>
<sequence>MLRHAPHFHNHSATMDILVSATSKDRAVACQGWCQVLCVLQMLCGATFFYTATRHLYAYTATSGELIGIVLVALAAVGILGARQRSRALLSLYLVGVLAAMLLTFGFIGQVSREVEVDCALAQLELRMDSITKSQQGQSHHALFGSLFTRLDEMEGLLDMVQHGTAHVVHHRAEQKNLAVTDRQYIQAKVEMLKALARELVDDPSAATKLGQGSADGQASAEERKQLENRLDAASEVLRRIGEHENERDRELTPQEYEILLSALTSAHVPSDVLAKHEGITSTEAHSLHTSGVLADKHALLLSSIHELPNMNAALQRQKDNAYHQLEVGGAGVRLQEMRAQREERRKAWSDEFREALEEANKQNLDVEGHLEDMPQMCLETLEGREEMKLVGYALCVLQGIAIFCVLNVLFDLPSKHE</sequence>
<gene>
    <name evidence="2" type="ORF">PPRO1471_LOCUS7982</name>
</gene>
<feature type="transmembrane region" description="Helical" evidence="1">
    <location>
        <begin position="32"/>
        <end position="50"/>
    </location>
</feature>
<dbReference type="AlphaFoldDB" id="A0A7S2BBT4"/>
<name>A0A7S2BBT4_9CHLO</name>
<keyword evidence="1" id="KW-0812">Transmembrane</keyword>
<keyword evidence="1" id="KW-1133">Transmembrane helix</keyword>
<accession>A0A7S2BBT4</accession>
<feature type="transmembrane region" description="Helical" evidence="1">
    <location>
        <begin position="88"/>
        <end position="109"/>
    </location>
</feature>
<dbReference type="EMBL" id="HBGR01011993">
    <property type="protein sequence ID" value="CAD9392387.1"/>
    <property type="molecule type" value="Transcribed_RNA"/>
</dbReference>
<proteinExistence type="predicted"/>
<organism evidence="2">
    <name type="scientific">Pycnococcus provasolii</name>
    <dbReference type="NCBI Taxonomy" id="41880"/>
    <lineage>
        <taxon>Eukaryota</taxon>
        <taxon>Viridiplantae</taxon>
        <taxon>Chlorophyta</taxon>
        <taxon>Pseudoscourfieldiophyceae</taxon>
        <taxon>Pseudoscourfieldiales</taxon>
        <taxon>Pycnococcaceae</taxon>
        <taxon>Pycnococcus</taxon>
    </lineage>
</organism>
<feature type="transmembrane region" description="Helical" evidence="1">
    <location>
        <begin position="56"/>
        <end position="81"/>
    </location>
</feature>
<reference evidence="2" key="1">
    <citation type="submission" date="2021-01" db="EMBL/GenBank/DDBJ databases">
        <authorList>
            <person name="Corre E."/>
            <person name="Pelletier E."/>
            <person name="Niang G."/>
            <person name="Scheremetjew M."/>
            <person name="Finn R."/>
            <person name="Kale V."/>
            <person name="Holt S."/>
            <person name="Cochrane G."/>
            <person name="Meng A."/>
            <person name="Brown T."/>
            <person name="Cohen L."/>
        </authorList>
    </citation>
    <scope>NUCLEOTIDE SEQUENCE</scope>
    <source>
        <strain evidence="2">RCC733</strain>
    </source>
</reference>
<feature type="transmembrane region" description="Helical" evidence="1">
    <location>
        <begin position="390"/>
        <end position="411"/>
    </location>
</feature>
<evidence type="ECO:0000256" key="1">
    <source>
        <dbReference type="SAM" id="Phobius"/>
    </source>
</evidence>
<keyword evidence="1" id="KW-0472">Membrane</keyword>
<protein>
    <submittedName>
        <fullName evidence="2">Uncharacterized protein</fullName>
    </submittedName>
</protein>